<dbReference type="PROSITE" id="PS50850">
    <property type="entry name" value="MFS"/>
    <property type="match status" value="1"/>
</dbReference>
<keyword evidence="4 5" id="KW-0472">Membrane</keyword>
<accession>A0A830GWM7</accession>
<dbReference type="InterPro" id="IPR020846">
    <property type="entry name" value="MFS_dom"/>
</dbReference>
<evidence type="ECO:0000256" key="2">
    <source>
        <dbReference type="ARBA" id="ARBA00022692"/>
    </source>
</evidence>
<evidence type="ECO:0000259" key="6">
    <source>
        <dbReference type="PROSITE" id="PS50850"/>
    </source>
</evidence>
<dbReference type="SUPFAM" id="SSF103473">
    <property type="entry name" value="MFS general substrate transporter"/>
    <property type="match status" value="1"/>
</dbReference>
<dbReference type="GO" id="GO:0046943">
    <property type="term" value="F:carboxylic acid transmembrane transporter activity"/>
    <property type="evidence" value="ECO:0007669"/>
    <property type="project" value="TreeGrafter"/>
</dbReference>
<feature type="transmembrane region" description="Helical" evidence="5">
    <location>
        <begin position="292"/>
        <end position="316"/>
    </location>
</feature>
<dbReference type="OrthoDB" id="117970at2157"/>
<feature type="transmembrane region" description="Helical" evidence="5">
    <location>
        <begin position="7"/>
        <end position="28"/>
    </location>
</feature>
<dbReference type="AlphaFoldDB" id="A0A830GWM7"/>
<feature type="transmembrane region" description="Helical" evidence="5">
    <location>
        <begin position="157"/>
        <end position="177"/>
    </location>
</feature>
<evidence type="ECO:0000256" key="1">
    <source>
        <dbReference type="ARBA" id="ARBA00004141"/>
    </source>
</evidence>
<evidence type="ECO:0000313" key="7">
    <source>
        <dbReference type="EMBL" id="GGP19757.1"/>
    </source>
</evidence>
<feature type="domain" description="Major facilitator superfamily (MFS) profile" evidence="6">
    <location>
        <begin position="6"/>
        <end position="381"/>
    </location>
</feature>
<dbReference type="PANTHER" id="PTHR23508:SF10">
    <property type="entry name" value="CARBOXYLIC ACID TRANSPORTER PROTEIN HOMOLOG"/>
    <property type="match status" value="1"/>
</dbReference>
<comment type="caution">
    <text evidence="7">The sequence shown here is derived from an EMBL/GenBank/DDBJ whole genome shotgun (WGS) entry which is preliminary data.</text>
</comment>
<reference evidence="7" key="1">
    <citation type="journal article" date="2014" name="Int. J. Syst. Evol. Microbiol.">
        <title>Complete genome sequence of Corynebacterium casei LMG S-19264T (=DSM 44701T), isolated from a smear-ripened cheese.</title>
        <authorList>
            <consortium name="US DOE Joint Genome Institute (JGI-PGF)"/>
            <person name="Walter F."/>
            <person name="Albersmeier A."/>
            <person name="Kalinowski J."/>
            <person name="Ruckert C."/>
        </authorList>
    </citation>
    <scope>NUCLEOTIDE SEQUENCE</scope>
    <source>
        <strain evidence="7">JCM 10088</strain>
    </source>
</reference>
<feature type="transmembrane region" description="Helical" evidence="5">
    <location>
        <begin position="263"/>
        <end position="286"/>
    </location>
</feature>
<evidence type="ECO:0000256" key="5">
    <source>
        <dbReference type="SAM" id="Phobius"/>
    </source>
</evidence>
<name>A0A830GWM7_9CREN</name>
<dbReference type="PROSITE" id="PS00216">
    <property type="entry name" value="SUGAR_TRANSPORT_1"/>
    <property type="match status" value="1"/>
</dbReference>
<proteinExistence type="predicted"/>
<dbReference type="Pfam" id="PF07690">
    <property type="entry name" value="MFS_1"/>
    <property type="match status" value="1"/>
</dbReference>
<dbReference type="InterPro" id="IPR011701">
    <property type="entry name" value="MFS"/>
</dbReference>
<keyword evidence="2 5" id="KW-0812">Transmembrane</keyword>
<dbReference type="RefSeq" id="WP_188595841.1">
    <property type="nucleotide sequence ID" value="NZ_BMNL01000001.1"/>
</dbReference>
<gene>
    <name evidence="7" type="ORF">GCM10007981_04730</name>
</gene>
<dbReference type="Gene3D" id="1.20.1250.20">
    <property type="entry name" value="MFS general substrate transporter like domains"/>
    <property type="match status" value="1"/>
</dbReference>
<feature type="transmembrane region" description="Helical" evidence="5">
    <location>
        <begin position="100"/>
        <end position="122"/>
    </location>
</feature>
<reference evidence="7" key="2">
    <citation type="submission" date="2020-09" db="EMBL/GenBank/DDBJ databases">
        <authorList>
            <person name="Sun Q."/>
            <person name="Ohkuma M."/>
        </authorList>
    </citation>
    <scope>NUCLEOTIDE SEQUENCE</scope>
    <source>
        <strain evidence="7">JCM 10088</strain>
    </source>
</reference>
<protein>
    <submittedName>
        <fullName evidence="7">MFS transporter</fullName>
    </submittedName>
</protein>
<feature type="transmembrane region" description="Helical" evidence="5">
    <location>
        <begin position="134"/>
        <end position="151"/>
    </location>
</feature>
<evidence type="ECO:0000313" key="8">
    <source>
        <dbReference type="Proteomes" id="UP000610960"/>
    </source>
</evidence>
<dbReference type="InterPro" id="IPR036259">
    <property type="entry name" value="MFS_trans_sf"/>
</dbReference>
<evidence type="ECO:0000256" key="3">
    <source>
        <dbReference type="ARBA" id="ARBA00022989"/>
    </source>
</evidence>
<evidence type="ECO:0000256" key="4">
    <source>
        <dbReference type="ARBA" id="ARBA00023136"/>
    </source>
</evidence>
<feature type="transmembrane region" description="Helical" evidence="5">
    <location>
        <begin position="71"/>
        <end position="94"/>
    </location>
</feature>
<feature type="transmembrane region" description="Helical" evidence="5">
    <location>
        <begin position="198"/>
        <end position="218"/>
    </location>
</feature>
<dbReference type="Proteomes" id="UP000610960">
    <property type="component" value="Unassembled WGS sequence"/>
</dbReference>
<sequence>MNGAPRVVGVMVPFLLSAYSVFSLIYVIPQVAQSLGVGVGPVSFAVSLSFLGGAVGGVVIGAAADRWGRKLGLAVSIILFGSATMLAGLVGSIWELYMLWFLVGFGVNSENGVSYAVVVEAWRSNQGLLGSAMQGLYPVGMLLDAVTSILVRNWRPYMIVVGAVSLIASLACIYLIPETKGRMASVNYGAVFSSRLRRVTWLGTALVASAFLFTVPFISLTPTYLLSHGFRGASYEAAVIGLSIGEAIAFTSAGYVMDRLGPLTATLSLASLALASSLAFLLLNMVRAGMAVIVPIALGYASSSFFAYMGVLMGRLYPPEVRATGTNFTFLLGRLAAGAGVALASLIYPSNLGIGLSILMIASSLLALASAVPLLRGPSTGNP</sequence>
<dbReference type="EMBL" id="BMNL01000001">
    <property type="protein sequence ID" value="GGP19757.1"/>
    <property type="molecule type" value="Genomic_DNA"/>
</dbReference>
<feature type="transmembrane region" description="Helical" evidence="5">
    <location>
        <begin position="40"/>
        <end position="64"/>
    </location>
</feature>
<organism evidence="7 8">
    <name type="scientific">Thermocladium modestius</name>
    <dbReference type="NCBI Taxonomy" id="62609"/>
    <lineage>
        <taxon>Archaea</taxon>
        <taxon>Thermoproteota</taxon>
        <taxon>Thermoprotei</taxon>
        <taxon>Thermoproteales</taxon>
        <taxon>Thermoproteaceae</taxon>
        <taxon>Thermocladium</taxon>
    </lineage>
</organism>
<dbReference type="InterPro" id="IPR005829">
    <property type="entry name" value="Sugar_transporter_CS"/>
</dbReference>
<dbReference type="PANTHER" id="PTHR23508">
    <property type="entry name" value="CARBOXYLIC ACID TRANSPORTER PROTEIN HOMOLOG"/>
    <property type="match status" value="1"/>
</dbReference>
<keyword evidence="3 5" id="KW-1133">Transmembrane helix</keyword>
<feature type="transmembrane region" description="Helical" evidence="5">
    <location>
        <begin position="354"/>
        <end position="375"/>
    </location>
</feature>
<keyword evidence="8" id="KW-1185">Reference proteome</keyword>
<dbReference type="GO" id="GO:0005886">
    <property type="term" value="C:plasma membrane"/>
    <property type="evidence" value="ECO:0007669"/>
    <property type="project" value="TreeGrafter"/>
</dbReference>
<feature type="transmembrane region" description="Helical" evidence="5">
    <location>
        <begin position="328"/>
        <end position="348"/>
    </location>
</feature>
<comment type="subcellular location">
    <subcellularLocation>
        <location evidence="1">Membrane</location>
        <topology evidence="1">Multi-pass membrane protein</topology>
    </subcellularLocation>
</comment>